<gene>
    <name evidence="5" type="ORF">HNR65_002434</name>
</gene>
<feature type="domain" description="Methyltransferase" evidence="4">
    <location>
        <begin position="175"/>
        <end position="268"/>
    </location>
</feature>
<protein>
    <submittedName>
        <fullName evidence="5">SAM-dependent methyltransferase</fullName>
    </submittedName>
</protein>
<sequence>MNPKDDQLQPDFAPLADWLLGPIRLALMDAAMELELPDLLTKTGDPDKLASRLKVHRQNLCLFLDALTGLGLTEKEDGFYYNTPLADRYLRRDRETWLGEMLHNLRNIQHRNLDNMVELIRSGPSELKGEKRLESEEQWKNFAGHLINYQKSGLARLAADIAESLPEFPHVKKMLDLGGGPGLAGMAILQRHPRLEGVLCDMPSMISVAREQAQAKGLQGRMTYISGDYNQVDLGESYDLIWTSHALYYVQNFSHFFSRIYNSLNPGGVFLSLHEGLCNERTFPPYHVLARISLALEGQDVSFSQGFIAEKMRESGFAKIDSQSLELSMGPVWLDIARKSETIFSAPNPG</sequence>
<comment type="caution">
    <text evidence="5">The sequence shown here is derived from an EMBL/GenBank/DDBJ whole genome shotgun (WGS) entry which is preliminary data.</text>
</comment>
<evidence type="ECO:0000313" key="6">
    <source>
        <dbReference type="Proteomes" id="UP000525298"/>
    </source>
</evidence>
<evidence type="ECO:0000259" key="3">
    <source>
        <dbReference type="Pfam" id="PF08100"/>
    </source>
</evidence>
<keyword evidence="1 5" id="KW-0489">Methyltransferase</keyword>
<dbReference type="Gene3D" id="3.40.50.150">
    <property type="entry name" value="Vaccinia Virus protein VP39"/>
    <property type="match status" value="1"/>
</dbReference>
<name>A0A7W0HLB1_9BACT</name>
<dbReference type="Gene3D" id="1.10.10.10">
    <property type="entry name" value="Winged helix-like DNA-binding domain superfamily/Winged helix DNA-binding domain"/>
    <property type="match status" value="1"/>
</dbReference>
<evidence type="ECO:0000313" key="5">
    <source>
        <dbReference type="EMBL" id="MBA2882093.1"/>
    </source>
</evidence>
<evidence type="ECO:0000256" key="1">
    <source>
        <dbReference type="ARBA" id="ARBA00022603"/>
    </source>
</evidence>
<accession>A0A7W0HLB1</accession>
<dbReference type="EMBL" id="JACDUS010000007">
    <property type="protein sequence ID" value="MBA2882093.1"/>
    <property type="molecule type" value="Genomic_DNA"/>
</dbReference>
<dbReference type="InterPro" id="IPR012967">
    <property type="entry name" value="COMT_dimerisation"/>
</dbReference>
<dbReference type="GO" id="GO:0046983">
    <property type="term" value="F:protein dimerization activity"/>
    <property type="evidence" value="ECO:0007669"/>
    <property type="project" value="InterPro"/>
</dbReference>
<dbReference type="SUPFAM" id="SSF46785">
    <property type="entry name" value="Winged helix' DNA-binding domain"/>
    <property type="match status" value="1"/>
</dbReference>
<dbReference type="InterPro" id="IPR036390">
    <property type="entry name" value="WH_DNA-bd_sf"/>
</dbReference>
<dbReference type="PROSITE" id="PS51683">
    <property type="entry name" value="SAM_OMT_II"/>
    <property type="match status" value="1"/>
</dbReference>
<dbReference type="InterPro" id="IPR036388">
    <property type="entry name" value="WH-like_DNA-bd_sf"/>
</dbReference>
<dbReference type="InterPro" id="IPR016461">
    <property type="entry name" value="COMT-like"/>
</dbReference>
<organism evidence="5 6">
    <name type="scientific">Desulfosalsimonas propionicica</name>
    <dbReference type="NCBI Taxonomy" id="332175"/>
    <lineage>
        <taxon>Bacteria</taxon>
        <taxon>Pseudomonadati</taxon>
        <taxon>Thermodesulfobacteriota</taxon>
        <taxon>Desulfobacteria</taxon>
        <taxon>Desulfobacterales</taxon>
        <taxon>Desulfosalsimonadaceae</taxon>
        <taxon>Desulfosalsimonas</taxon>
    </lineage>
</organism>
<dbReference type="Pfam" id="PF08100">
    <property type="entry name" value="Dimerisation"/>
    <property type="match status" value="1"/>
</dbReference>
<dbReference type="Proteomes" id="UP000525298">
    <property type="component" value="Unassembled WGS sequence"/>
</dbReference>
<reference evidence="5 6" key="1">
    <citation type="submission" date="2020-07" db="EMBL/GenBank/DDBJ databases">
        <title>Genomic Encyclopedia of Type Strains, Phase IV (KMG-IV): sequencing the most valuable type-strain genomes for metagenomic binning, comparative biology and taxonomic classification.</title>
        <authorList>
            <person name="Goeker M."/>
        </authorList>
    </citation>
    <scope>NUCLEOTIDE SEQUENCE [LARGE SCALE GENOMIC DNA]</scope>
    <source>
        <strain evidence="5 6">DSM 17721</strain>
    </source>
</reference>
<keyword evidence="2 5" id="KW-0808">Transferase</keyword>
<dbReference type="SUPFAM" id="SSF53335">
    <property type="entry name" value="S-adenosyl-L-methionine-dependent methyltransferases"/>
    <property type="match status" value="1"/>
</dbReference>
<dbReference type="GO" id="GO:0032259">
    <property type="term" value="P:methylation"/>
    <property type="evidence" value="ECO:0007669"/>
    <property type="project" value="UniProtKB-KW"/>
</dbReference>
<dbReference type="GO" id="GO:0008168">
    <property type="term" value="F:methyltransferase activity"/>
    <property type="evidence" value="ECO:0007669"/>
    <property type="project" value="UniProtKB-KW"/>
</dbReference>
<proteinExistence type="predicted"/>
<dbReference type="AlphaFoldDB" id="A0A7W0HLB1"/>
<feature type="domain" description="O-methyltransferase dimerisation" evidence="3">
    <location>
        <begin position="26"/>
        <end position="91"/>
    </location>
</feature>
<dbReference type="PANTHER" id="PTHR43861:SF1">
    <property type="entry name" value="TRANS-ACONITATE 2-METHYLTRANSFERASE"/>
    <property type="match status" value="1"/>
</dbReference>
<dbReference type="CDD" id="cd02440">
    <property type="entry name" value="AdoMet_MTases"/>
    <property type="match status" value="1"/>
</dbReference>
<dbReference type="Pfam" id="PF13649">
    <property type="entry name" value="Methyltransf_25"/>
    <property type="match status" value="1"/>
</dbReference>
<dbReference type="InterPro" id="IPR041698">
    <property type="entry name" value="Methyltransf_25"/>
</dbReference>
<keyword evidence="6" id="KW-1185">Reference proteome</keyword>
<dbReference type="InterPro" id="IPR029063">
    <property type="entry name" value="SAM-dependent_MTases_sf"/>
</dbReference>
<evidence type="ECO:0000256" key="2">
    <source>
        <dbReference type="ARBA" id="ARBA00022679"/>
    </source>
</evidence>
<evidence type="ECO:0000259" key="4">
    <source>
        <dbReference type="Pfam" id="PF13649"/>
    </source>
</evidence>
<dbReference type="RefSeq" id="WP_181551748.1">
    <property type="nucleotide sequence ID" value="NZ_JACDUS010000007.1"/>
</dbReference>
<dbReference type="PANTHER" id="PTHR43861">
    <property type="entry name" value="TRANS-ACONITATE 2-METHYLTRANSFERASE-RELATED"/>
    <property type="match status" value="1"/>
</dbReference>